<proteinExistence type="predicted"/>
<dbReference type="GO" id="GO:0003677">
    <property type="term" value="F:DNA binding"/>
    <property type="evidence" value="ECO:0007669"/>
    <property type="project" value="InterPro"/>
</dbReference>
<dbReference type="SMART" id="SM00530">
    <property type="entry name" value="HTH_XRE"/>
    <property type="match status" value="1"/>
</dbReference>
<dbReference type="Gene3D" id="1.10.260.40">
    <property type="entry name" value="lambda repressor-like DNA-binding domains"/>
    <property type="match status" value="1"/>
</dbReference>
<sequence>MNKFKKIVKQSGKNAYEISRETGIPNQNIYSYLNGTRTNPSLATGFKLADCLGIDINELRDAFTSK</sequence>
<name>A0A109RCU9_9LACT</name>
<dbReference type="EMBL" id="CP014160">
    <property type="protein sequence ID" value="AMB93280.1"/>
    <property type="molecule type" value="Genomic_DNA"/>
</dbReference>
<feature type="domain" description="HTH cro/C1-type" evidence="1">
    <location>
        <begin position="4"/>
        <end position="59"/>
    </location>
</feature>
<dbReference type="Proteomes" id="UP000069912">
    <property type="component" value="Chromosome"/>
</dbReference>
<dbReference type="InterPro" id="IPR010982">
    <property type="entry name" value="Lambda_DNA-bd_dom_sf"/>
</dbReference>
<protein>
    <recommendedName>
        <fullName evidence="1">HTH cro/C1-type domain-containing protein</fullName>
    </recommendedName>
</protein>
<reference evidence="2 3" key="1">
    <citation type="journal article" date="2016" name="Genome Announc.">
        <title>Complete Genome Sequences of Aerococcus christensenii CCUG 28831T, Aerococcus sanguinicola CCUG 43001T, Aerococcus urinae CCUG 36881T, Aerococcus urinaeequi CCUG 28094T, Aerococcus urinaehominis CCUG 42038 BT, and Aerococcus viridans CCUG 4311T.</title>
        <authorList>
            <person name="Carkaci D."/>
            <person name="Dargis R."/>
            <person name="Nielsen X.C."/>
            <person name="Skovgaard O."/>
            <person name="Fuursted K."/>
            <person name="Christensen J.J."/>
        </authorList>
    </citation>
    <scope>NUCLEOTIDE SEQUENCE [LARGE SCALE GENOMIC DNA]</scope>
    <source>
        <strain evidence="2 3">CCUG43001</strain>
    </source>
</reference>
<evidence type="ECO:0000313" key="2">
    <source>
        <dbReference type="EMBL" id="AMB93280.1"/>
    </source>
</evidence>
<reference evidence="3" key="2">
    <citation type="submission" date="2016-01" db="EMBL/GenBank/DDBJ databases">
        <title>Six Aerococcus type strain genome sequencing and assembly using PacBio and Illumina Hiseq.</title>
        <authorList>
            <person name="Carkaci D."/>
            <person name="Dargis R."/>
            <person name="Nielsen X.C."/>
            <person name="Skovgaard O."/>
            <person name="Fuursted K."/>
            <person name="Christensen J.J."/>
        </authorList>
    </citation>
    <scope>NUCLEOTIDE SEQUENCE [LARGE SCALE GENOMIC DNA]</scope>
    <source>
        <strain evidence="3">CCUG43001</strain>
    </source>
</reference>
<dbReference type="InterPro" id="IPR001387">
    <property type="entry name" value="Cro/C1-type_HTH"/>
</dbReference>
<keyword evidence="3" id="KW-1185">Reference proteome</keyword>
<dbReference type="GeneID" id="92902472"/>
<dbReference type="CDD" id="cd00093">
    <property type="entry name" value="HTH_XRE"/>
    <property type="match status" value="1"/>
</dbReference>
<dbReference type="RefSeq" id="WP_067971395.1">
    <property type="nucleotide sequence ID" value="NZ_CAJHKM010000003.1"/>
</dbReference>
<dbReference type="AlphaFoldDB" id="A0A109RCU9"/>
<gene>
    <name evidence="2" type="ORF">AWM72_00090</name>
</gene>
<evidence type="ECO:0000259" key="1">
    <source>
        <dbReference type="PROSITE" id="PS50943"/>
    </source>
</evidence>
<dbReference type="PROSITE" id="PS50943">
    <property type="entry name" value="HTH_CROC1"/>
    <property type="match status" value="1"/>
</dbReference>
<organism evidence="2 3">
    <name type="scientific">Aerococcus sanguinicola</name>
    <dbReference type="NCBI Taxonomy" id="119206"/>
    <lineage>
        <taxon>Bacteria</taxon>
        <taxon>Bacillati</taxon>
        <taxon>Bacillota</taxon>
        <taxon>Bacilli</taxon>
        <taxon>Lactobacillales</taxon>
        <taxon>Aerococcaceae</taxon>
        <taxon>Aerococcus</taxon>
    </lineage>
</organism>
<dbReference type="Pfam" id="PF01381">
    <property type="entry name" value="HTH_3"/>
    <property type="match status" value="1"/>
</dbReference>
<dbReference type="SUPFAM" id="SSF47413">
    <property type="entry name" value="lambda repressor-like DNA-binding domains"/>
    <property type="match status" value="1"/>
</dbReference>
<evidence type="ECO:0000313" key="3">
    <source>
        <dbReference type="Proteomes" id="UP000069912"/>
    </source>
</evidence>
<dbReference type="KEGG" id="asan:AWM72_00090"/>
<accession>A0A109RCU9</accession>